<proteinExistence type="predicted"/>
<name>A0ABY8FWZ7_9ACTO</name>
<evidence type="ECO:0000313" key="3">
    <source>
        <dbReference type="EMBL" id="WFM83029.1"/>
    </source>
</evidence>
<organism evidence="3 4">
    <name type="scientific">Arcanobacterium canis</name>
    <dbReference type="NCBI Taxonomy" id="999183"/>
    <lineage>
        <taxon>Bacteria</taxon>
        <taxon>Bacillati</taxon>
        <taxon>Actinomycetota</taxon>
        <taxon>Actinomycetes</taxon>
        <taxon>Actinomycetales</taxon>
        <taxon>Actinomycetaceae</taxon>
        <taxon>Arcanobacterium</taxon>
    </lineage>
</organism>
<protein>
    <recommendedName>
        <fullName evidence="2">DUF8094 domain-containing protein</fullName>
    </recommendedName>
</protein>
<gene>
    <name evidence="3" type="ORF">P7079_06425</name>
</gene>
<feature type="signal peptide" evidence="1">
    <location>
        <begin position="1"/>
        <end position="24"/>
    </location>
</feature>
<dbReference type="Pfam" id="PF26366">
    <property type="entry name" value="DUF8094"/>
    <property type="match status" value="1"/>
</dbReference>
<sequence>MAREKMMRKAVPVVGIALMMALGACSTTSSQSVPQPKSVNAAVPLMESKKFSQIVSDTAKALAQADKEANGAKLPARIGNPLRAQRSGEYRLKKGMGEKFTLDPIVLDPQSVPVYSGRLFPRSVMTITAPTDRENLYTLSVWGTSSPREELALVADVELFPGVDISALVSADSTKDGYLGKDTKLSTAPADVVNAYAKYLQDRKAGDVQFVADDQLYVKTEEQTKALSNSIKGLGKVSTKYVAGQTPVQAVSTEDGGALIVGEIRYTTTLEKTKSQATLTVGGELAGWINQDPKKPSYEIEKSLATTYSSQVAFYLPAQGKIQVIGASAPSIVEMKANK</sequence>
<feature type="chain" id="PRO_5046683729" description="DUF8094 domain-containing protein" evidence="1">
    <location>
        <begin position="25"/>
        <end position="339"/>
    </location>
</feature>
<evidence type="ECO:0000259" key="2">
    <source>
        <dbReference type="Pfam" id="PF26366"/>
    </source>
</evidence>
<accession>A0ABY8FWZ7</accession>
<dbReference type="InterPro" id="IPR058407">
    <property type="entry name" value="DUF8094"/>
</dbReference>
<dbReference type="PROSITE" id="PS51257">
    <property type="entry name" value="PROKAR_LIPOPROTEIN"/>
    <property type="match status" value="1"/>
</dbReference>
<keyword evidence="4" id="KW-1185">Reference proteome</keyword>
<dbReference type="EMBL" id="CP121208">
    <property type="protein sequence ID" value="WFM83029.1"/>
    <property type="molecule type" value="Genomic_DNA"/>
</dbReference>
<keyword evidence="1" id="KW-0732">Signal</keyword>
<dbReference type="Proteomes" id="UP001215216">
    <property type="component" value="Chromosome"/>
</dbReference>
<reference evidence="3 4" key="1">
    <citation type="submission" date="2023-03" db="EMBL/GenBank/DDBJ databases">
        <title>Complete genome of Arcanobacterium canis strain DSM 25104 isolated in 2010 from a canine otitis externa in Germany.</title>
        <authorList>
            <person name="Borowiak M."/>
            <person name="Kreitlow A."/>
            <person name="Malorny B."/>
            <person name="Laemmler C."/>
            <person name="Prenger-Berninghoff E."/>
            <person name="Ploetz M."/>
            <person name="Abdulmawjood A."/>
        </authorList>
    </citation>
    <scope>NUCLEOTIDE SEQUENCE [LARGE SCALE GENOMIC DNA]</scope>
    <source>
        <strain evidence="3 4">DSM 25104</strain>
    </source>
</reference>
<feature type="domain" description="DUF8094" evidence="2">
    <location>
        <begin position="183"/>
        <end position="327"/>
    </location>
</feature>
<dbReference type="RefSeq" id="WP_278012455.1">
    <property type="nucleotide sequence ID" value="NZ_CP121208.1"/>
</dbReference>
<evidence type="ECO:0000256" key="1">
    <source>
        <dbReference type="SAM" id="SignalP"/>
    </source>
</evidence>
<evidence type="ECO:0000313" key="4">
    <source>
        <dbReference type="Proteomes" id="UP001215216"/>
    </source>
</evidence>